<keyword evidence="1 5" id="KW-0963">Cytoplasm</keyword>
<evidence type="ECO:0000313" key="10">
    <source>
        <dbReference type="Proteomes" id="UP000283474"/>
    </source>
</evidence>
<dbReference type="Pfam" id="PF02601">
    <property type="entry name" value="Exonuc_VII_L"/>
    <property type="match status" value="1"/>
</dbReference>
<comment type="similarity">
    <text evidence="5 6">Belongs to the XseA family.</text>
</comment>
<gene>
    <name evidence="5" type="primary">xseA</name>
    <name evidence="9" type="ORF">CKA81_03800</name>
</gene>
<comment type="function">
    <text evidence="5">Bidirectionally degrades single-stranded DNA into large acid-insoluble oligonucleotides, which are then degraded further into small acid-soluble oligonucleotides.</text>
</comment>
<dbReference type="GO" id="GO:0006308">
    <property type="term" value="P:DNA catabolic process"/>
    <property type="evidence" value="ECO:0007669"/>
    <property type="project" value="UniProtKB-UniRule"/>
</dbReference>
<keyword evidence="10" id="KW-1185">Reference proteome</keyword>
<keyword evidence="3 5" id="KW-0378">Hydrolase</keyword>
<dbReference type="Proteomes" id="UP000283474">
    <property type="component" value="Chromosome"/>
</dbReference>
<dbReference type="PANTHER" id="PTHR30008:SF0">
    <property type="entry name" value="EXODEOXYRIBONUCLEASE 7 LARGE SUBUNIT"/>
    <property type="match status" value="1"/>
</dbReference>
<dbReference type="InterPro" id="IPR025824">
    <property type="entry name" value="OB-fold_nuc-bd_dom"/>
</dbReference>
<evidence type="ECO:0000259" key="7">
    <source>
        <dbReference type="Pfam" id="PF02601"/>
    </source>
</evidence>
<dbReference type="KEGG" id="pus:CKA81_03800"/>
<dbReference type="GO" id="GO:0003676">
    <property type="term" value="F:nucleic acid binding"/>
    <property type="evidence" value="ECO:0007669"/>
    <property type="project" value="InterPro"/>
</dbReference>
<dbReference type="RefSeq" id="WP_128354114.1">
    <property type="nucleotide sequence ID" value="NZ_CP022987.1"/>
</dbReference>
<name>A0A410G9W8_9BURK</name>
<dbReference type="OrthoDB" id="9802795at2"/>
<dbReference type="PANTHER" id="PTHR30008">
    <property type="entry name" value="EXODEOXYRIBONUCLEASE 7 LARGE SUBUNIT"/>
    <property type="match status" value="1"/>
</dbReference>
<evidence type="ECO:0000259" key="8">
    <source>
        <dbReference type="Pfam" id="PF13742"/>
    </source>
</evidence>
<proteinExistence type="inferred from homology"/>
<organism evidence="9 10">
    <name type="scientific">Pollutimonas thiosulfatoxidans</name>
    <dbReference type="NCBI Taxonomy" id="2028345"/>
    <lineage>
        <taxon>Bacteria</taxon>
        <taxon>Pseudomonadati</taxon>
        <taxon>Pseudomonadota</taxon>
        <taxon>Betaproteobacteria</taxon>
        <taxon>Burkholderiales</taxon>
        <taxon>Alcaligenaceae</taxon>
        <taxon>Pollutimonas</taxon>
    </lineage>
</organism>
<dbReference type="InterPro" id="IPR003753">
    <property type="entry name" value="Exonuc_VII_L"/>
</dbReference>
<dbReference type="Pfam" id="PF13742">
    <property type="entry name" value="tRNA_anti_2"/>
    <property type="match status" value="1"/>
</dbReference>
<sequence>MNEGWPTSQSATDTVWTVAQLNRRVAELLQGSFSRIWVRGEVSNFTQAASGHWYFSVKDESAAVKAVMFRGRAQAVGFVPKPGEKFEFRVNVTLYEPRGDYQLQVESMRRAGRGDLHAAFLALKDKLEAEGLFDPARKRPIAQMPRAVGVVTSLGAAALHDVLTALARRAPHVRVIVYPAPVQGLDAAGRLVHALGQAISRKEVDTLLLVRGGGSLEDLWSFNDETLARCIAASPIPVISGVGHETDFTIADFVADLRAPTPTAAAELSCRSRATCLGLLQAATAALAAAQLRRLELAALRLDRTVAMLVSPEQRLAQQRERLLALTDRMARAGSRVHERQAGRYAMLKSRLAYAAPATTARRTETARQAQYLVSAAQRDLHRRAQRLAAAMQTLQALSPRHILDRGYAIVRNEQGDVIENALDLSVGEQLSIELARGRLQVGVLQVHGLL</sequence>
<evidence type="ECO:0000256" key="2">
    <source>
        <dbReference type="ARBA" id="ARBA00022722"/>
    </source>
</evidence>
<dbReference type="GO" id="GO:0005737">
    <property type="term" value="C:cytoplasm"/>
    <property type="evidence" value="ECO:0007669"/>
    <property type="project" value="UniProtKB-SubCell"/>
</dbReference>
<comment type="catalytic activity">
    <reaction evidence="5 6">
        <text>Exonucleolytic cleavage in either 5'- to 3'- or 3'- to 5'-direction to yield nucleoside 5'-phosphates.</text>
        <dbReference type="EC" id="3.1.11.6"/>
    </reaction>
</comment>
<feature type="domain" description="OB-fold nucleic acid binding" evidence="8">
    <location>
        <begin position="16"/>
        <end position="109"/>
    </location>
</feature>
<dbReference type="EC" id="3.1.11.6" evidence="5"/>
<evidence type="ECO:0000256" key="1">
    <source>
        <dbReference type="ARBA" id="ARBA00022490"/>
    </source>
</evidence>
<dbReference type="GO" id="GO:0009318">
    <property type="term" value="C:exodeoxyribonuclease VII complex"/>
    <property type="evidence" value="ECO:0007669"/>
    <property type="project" value="UniProtKB-UniRule"/>
</dbReference>
<reference evidence="9 10" key="1">
    <citation type="submission" date="2017-08" db="EMBL/GenBank/DDBJ databases">
        <authorList>
            <person name="Park S.-J."/>
            <person name="Kim H."/>
        </authorList>
    </citation>
    <scope>NUCLEOTIDE SEQUENCE [LARGE SCALE GENOMIC DNA]</scope>
    <source>
        <strain evidence="10">ye3</strain>
    </source>
</reference>
<dbReference type="InterPro" id="IPR020579">
    <property type="entry name" value="Exonuc_VII_lsu_C"/>
</dbReference>
<evidence type="ECO:0000256" key="4">
    <source>
        <dbReference type="ARBA" id="ARBA00022839"/>
    </source>
</evidence>
<protein>
    <recommendedName>
        <fullName evidence="5">Exodeoxyribonuclease 7 large subunit</fullName>
        <ecNumber evidence="5">3.1.11.6</ecNumber>
    </recommendedName>
    <alternativeName>
        <fullName evidence="5">Exodeoxyribonuclease VII large subunit</fullName>
        <shortName evidence="5">Exonuclease VII large subunit</shortName>
    </alternativeName>
</protein>
<evidence type="ECO:0000256" key="6">
    <source>
        <dbReference type="RuleBase" id="RU004355"/>
    </source>
</evidence>
<dbReference type="NCBIfam" id="TIGR00237">
    <property type="entry name" value="xseA"/>
    <property type="match status" value="1"/>
</dbReference>
<accession>A0A410G9W8</accession>
<keyword evidence="2 5" id="KW-0540">Nuclease</keyword>
<dbReference type="AlphaFoldDB" id="A0A410G9W8"/>
<comment type="subunit">
    <text evidence="5">Heterooligomer composed of large and small subunits.</text>
</comment>
<evidence type="ECO:0000256" key="5">
    <source>
        <dbReference type="HAMAP-Rule" id="MF_00378"/>
    </source>
</evidence>
<comment type="subcellular location">
    <subcellularLocation>
        <location evidence="5 6">Cytoplasm</location>
    </subcellularLocation>
</comment>
<evidence type="ECO:0000256" key="3">
    <source>
        <dbReference type="ARBA" id="ARBA00022801"/>
    </source>
</evidence>
<keyword evidence="4 5" id="KW-0269">Exonuclease</keyword>
<dbReference type="CDD" id="cd04489">
    <property type="entry name" value="ExoVII_LU_OBF"/>
    <property type="match status" value="1"/>
</dbReference>
<dbReference type="EMBL" id="CP022987">
    <property type="protein sequence ID" value="QAA93061.1"/>
    <property type="molecule type" value="Genomic_DNA"/>
</dbReference>
<evidence type="ECO:0000313" key="9">
    <source>
        <dbReference type="EMBL" id="QAA93061.1"/>
    </source>
</evidence>
<feature type="domain" description="Exonuclease VII large subunit C-terminal" evidence="7">
    <location>
        <begin position="132"/>
        <end position="442"/>
    </location>
</feature>
<dbReference type="HAMAP" id="MF_00378">
    <property type="entry name" value="Exonuc_7_L"/>
    <property type="match status" value="1"/>
</dbReference>
<dbReference type="GO" id="GO:0008855">
    <property type="term" value="F:exodeoxyribonuclease VII activity"/>
    <property type="evidence" value="ECO:0007669"/>
    <property type="project" value="UniProtKB-UniRule"/>
</dbReference>